<dbReference type="EMBL" id="JAVRHV010000002">
    <property type="protein sequence ID" value="MDT0552696.1"/>
    <property type="molecule type" value="Genomic_DNA"/>
</dbReference>
<gene>
    <name evidence="5" type="ORF">RM519_05505</name>
</gene>
<reference evidence="5 6" key="1">
    <citation type="submission" date="2023-09" db="EMBL/GenBank/DDBJ databases">
        <authorList>
            <person name="Rey-Velasco X."/>
        </authorList>
    </citation>
    <scope>NUCLEOTIDE SEQUENCE [LARGE SCALE GENOMIC DNA]</scope>
    <source>
        <strain evidence="5 6">P050</strain>
    </source>
</reference>
<feature type="domain" description="Sulfatase N-terminal" evidence="4">
    <location>
        <begin position="25"/>
        <end position="356"/>
    </location>
</feature>
<dbReference type="PANTHER" id="PTHR42693">
    <property type="entry name" value="ARYLSULFATASE FAMILY MEMBER"/>
    <property type="match status" value="1"/>
</dbReference>
<evidence type="ECO:0000256" key="3">
    <source>
        <dbReference type="SAM" id="SignalP"/>
    </source>
</evidence>
<dbReference type="InterPro" id="IPR050738">
    <property type="entry name" value="Sulfatase"/>
</dbReference>
<evidence type="ECO:0000256" key="2">
    <source>
        <dbReference type="ARBA" id="ARBA00022801"/>
    </source>
</evidence>
<evidence type="ECO:0000256" key="1">
    <source>
        <dbReference type="ARBA" id="ARBA00008779"/>
    </source>
</evidence>
<dbReference type="PANTHER" id="PTHR42693:SF53">
    <property type="entry name" value="ENDO-4-O-SULFATASE"/>
    <property type="match status" value="1"/>
</dbReference>
<comment type="similarity">
    <text evidence="1">Belongs to the sulfatase family.</text>
</comment>
<feature type="chain" id="PRO_5045764015" evidence="3">
    <location>
        <begin position="22"/>
        <end position="465"/>
    </location>
</feature>
<comment type="caution">
    <text evidence="5">The sequence shown here is derived from an EMBL/GenBank/DDBJ whole genome shotgun (WGS) entry which is preliminary data.</text>
</comment>
<dbReference type="Gene3D" id="3.30.1120.10">
    <property type="match status" value="1"/>
</dbReference>
<dbReference type="Gene3D" id="3.40.720.10">
    <property type="entry name" value="Alkaline Phosphatase, subunit A"/>
    <property type="match status" value="1"/>
</dbReference>
<evidence type="ECO:0000313" key="5">
    <source>
        <dbReference type="EMBL" id="MDT0552696.1"/>
    </source>
</evidence>
<feature type="signal peptide" evidence="3">
    <location>
        <begin position="1"/>
        <end position="21"/>
    </location>
</feature>
<evidence type="ECO:0000313" key="6">
    <source>
        <dbReference type="Proteomes" id="UP001252186"/>
    </source>
</evidence>
<dbReference type="RefSeq" id="WP_311592619.1">
    <property type="nucleotide sequence ID" value="NZ_JAVRHV010000002.1"/>
</dbReference>
<dbReference type="InterPro" id="IPR017850">
    <property type="entry name" value="Alkaline_phosphatase_core_sf"/>
</dbReference>
<dbReference type="Proteomes" id="UP001252186">
    <property type="component" value="Unassembled WGS sequence"/>
</dbReference>
<keyword evidence="3" id="KW-0732">Signal</keyword>
<name>A0ABU2Y3A6_9FLAO</name>
<protein>
    <submittedName>
        <fullName evidence="5">Arylsulfatase</fullName>
    </submittedName>
</protein>
<proteinExistence type="inferred from homology"/>
<keyword evidence="2" id="KW-0378">Hydrolase</keyword>
<dbReference type="SUPFAM" id="SSF53649">
    <property type="entry name" value="Alkaline phosphatase-like"/>
    <property type="match status" value="1"/>
</dbReference>
<organism evidence="5 6">
    <name type="scientific">Urechidicola vernalis</name>
    <dbReference type="NCBI Taxonomy" id="3075600"/>
    <lineage>
        <taxon>Bacteria</taxon>
        <taxon>Pseudomonadati</taxon>
        <taxon>Bacteroidota</taxon>
        <taxon>Flavobacteriia</taxon>
        <taxon>Flavobacteriales</taxon>
        <taxon>Flavobacteriaceae</taxon>
        <taxon>Urechidicola</taxon>
    </lineage>
</organism>
<accession>A0ABU2Y3A6</accession>
<dbReference type="Pfam" id="PF00884">
    <property type="entry name" value="Sulfatase"/>
    <property type="match status" value="1"/>
</dbReference>
<dbReference type="CDD" id="cd16145">
    <property type="entry name" value="ARS_like"/>
    <property type="match status" value="1"/>
</dbReference>
<evidence type="ECO:0000259" key="4">
    <source>
        <dbReference type="Pfam" id="PF00884"/>
    </source>
</evidence>
<dbReference type="InterPro" id="IPR000917">
    <property type="entry name" value="Sulfatase_N"/>
</dbReference>
<keyword evidence="6" id="KW-1185">Reference proteome</keyword>
<sequence>MRSLKFLIVIFLAVNFANCQAQKQPNIILIVADDLGWGDVGFNGQDKIKTPNIDLLAKQGMVFNNFYAGSTVCGPSRASLMTGMHMGHSTVRGNPRWTATGKPVDITKEDVTIAEELKKAGYQTAMIGKWGLAENLEEGRPNEQGFDYFYGFNKHRPAHHYYPDSIYENNKKLVIDGNNWKKKEKHYIQDMFTDKAKNYLRKQNDKPFFLYLAYTTPHYELTVPEESKKAYRALDWPLREMKPRHYLHDKNGHVTYAAMVSRMDQQIGELMSQLKEQGLEENTIVIFTSDNGHEYDNVKNEFFNSNGPYKGRKRDLYEGGVKLPFVVKWPKKIKPNTYSNHISAYWDLLPTFCDVAAMNPTANIDGISMLNSFKGKDKKQLIHDYLYWEFNEGRGPIQAIRKGKWKLVKRYQKDFELYNLDEDEGETKNLASENSKILDDLKTKLVDARTENENFPLIKLNPNKK</sequence>